<dbReference type="HOGENOM" id="CLU_1209401_0_0_6"/>
<evidence type="ECO:0000313" key="2">
    <source>
        <dbReference type="EMBL" id="CAP49468.1"/>
    </source>
</evidence>
<organism evidence="2 3">
    <name type="scientific">Xanthomonas campestris pv. campestris (strain B100)</name>
    <dbReference type="NCBI Taxonomy" id="509169"/>
    <lineage>
        <taxon>Bacteria</taxon>
        <taxon>Pseudomonadati</taxon>
        <taxon>Pseudomonadota</taxon>
        <taxon>Gammaproteobacteria</taxon>
        <taxon>Lysobacterales</taxon>
        <taxon>Lysobacteraceae</taxon>
        <taxon>Xanthomonas</taxon>
    </lineage>
</organism>
<protein>
    <submittedName>
        <fullName evidence="2">Exported protein</fullName>
    </submittedName>
</protein>
<evidence type="ECO:0000256" key="1">
    <source>
        <dbReference type="SAM" id="SignalP"/>
    </source>
</evidence>
<reference evidence="2 3" key="1">
    <citation type="journal article" date="2008" name="J. Biotechnol.">
        <title>The genome of Xanthomonas campestris pv. campestris B100 and its use for the reconstruction of metabolic pathways involved in xanthan biosynthesis.</title>
        <authorList>
            <person name="Vorholter F.J."/>
            <person name="Schneiker S."/>
            <person name="Goesmann A."/>
            <person name="Krause L."/>
            <person name="Bekel T."/>
            <person name="Kaiser O."/>
            <person name="Linke B."/>
            <person name="Patschkowski T."/>
            <person name="Ruckert C."/>
            <person name="Schmid J."/>
            <person name="Sidhu V.K."/>
            <person name="Sieber V."/>
            <person name="Tauch A."/>
            <person name="Watt S.A."/>
            <person name="Weisshaar B."/>
            <person name="Becker A."/>
            <person name="Niehaus K."/>
            <person name="Puhler A."/>
        </authorList>
    </citation>
    <scope>NUCLEOTIDE SEQUENCE [LARGE SCALE GENOMIC DNA]</scope>
    <source>
        <strain evidence="2 3">B100</strain>
    </source>
</reference>
<proteinExistence type="predicted"/>
<dbReference type="Proteomes" id="UP000001188">
    <property type="component" value="Chromosome"/>
</dbReference>
<dbReference type="EMBL" id="AM920689">
    <property type="protein sequence ID" value="CAP49468.1"/>
    <property type="molecule type" value="Genomic_DNA"/>
</dbReference>
<feature type="signal peptide" evidence="1">
    <location>
        <begin position="1"/>
        <end position="39"/>
    </location>
</feature>
<name>B0RLA0_XANCB</name>
<sequence>MKWGPRRVEPMNTKQKRTGRRFFSLLLLLLAAGLQGACADPKKSDFTTSSASVPVIAQDAIASDRSEPKKTSISSQELEARLLSFVDGFKSPADMNYMRLEAALGTKFGDTSNSLHPFYIMKNVYLSDGYTFYATHVPAEEIFSSMEVALGLPERIDPTRIPTSRCVWDAETLSHKLEELGYKRGGQRPFQGGWLRQHWRPLNNETQGFSVALLIYRTSQDSGSRECAYGMQIDGGKA</sequence>
<accession>B0RLA0</accession>
<dbReference type="AlphaFoldDB" id="B0RLA0"/>
<keyword evidence="1" id="KW-0732">Signal</keyword>
<evidence type="ECO:0000313" key="3">
    <source>
        <dbReference type="Proteomes" id="UP000001188"/>
    </source>
</evidence>
<feature type="chain" id="PRO_5002754744" evidence="1">
    <location>
        <begin position="40"/>
        <end position="238"/>
    </location>
</feature>
<gene>
    <name evidence="2" type="ORF">XCCB100_0138</name>
</gene>
<dbReference type="KEGG" id="xca:xcc-b100_0138"/>